<keyword evidence="2" id="KW-0862">Zinc</keyword>
<sequence>MLGGNYHATQEFFKQYGWTNSGDIEAKYTSEAAHSYSQILAKEVTEAMAEETSTALPPKATGATSSPKKASYTVVHSTFRKRICVKGTRKIGSFGAPTTTKVLRMEIIARPNTVVATAVNVSALAVQTADEFTAGFEDGAEILAGQNDVVAAAVNVNAPDLQNADGFAADLENTSFQERPVNRRRSM</sequence>
<organism evidence="3 4">
    <name type="scientific">Camelina sativa</name>
    <name type="common">False flax</name>
    <name type="synonym">Myagrum sativum</name>
    <dbReference type="NCBI Taxonomy" id="90675"/>
    <lineage>
        <taxon>Eukaryota</taxon>
        <taxon>Viridiplantae</taxon>
        <taxon>Streptophyta</taxon>
        <taxon>Embryophyta</taxon>
        <taxon>Tracheophyta</taxon>
        <taxon>Spermatophyta</taxon>
        <taxon>Magnoliopsida</taxon>
        <taxon>eudicotyledons</taxon>
        <taxon>Gunneridae</taxon>
        <taxon>Pentapetalae</taxon>
        <taxon>rosids</taxon>
        <taxon>malvids</taxon>
        <taxon>Brassicales</taxon>
        <taxon>Brassicaceae</taxon>
        <taxon>Camelineae</taxon>
        <taxon>Camelina</taxon>
    </lineage>
</organism>
<reference evidence="3" key="1">
    <citation type="journal article" date="2014" name="Nat. Commun.">
        <title>The emerging biofuel crop Camelina sativa retains a highly undifferentiated hexaploid genome structure.</title>
        <authorList>
            <person name="Kagale S."/>
            <person name="Koh C."/>
            <person name="Nixon J."/>
            <person name="Bollina V."/>
            <person name="Clarke W.E."/>
            <person name="Tuteja R."/>
            <person name="Spillane C."/>
            <person name="Robinson S.J."/>
            <person name="Links M.G."/>
            <person name="Clarke C."/>
            <person name="Higgins E.E."/>
            <person name="Huebert T."/>
            <person name="Sharpe A.G."/>
            <person name="Parkin I.A."/>
        </authorList>
    </citation>
    <scope>NUCLEOTIDE SEQUENCE [LARGE SCALE GENOMIC DNA]</scope>
    <source>
        <strain evidence="3">cv. DH55</strain>
    </source>
</reference>
<dbReference type="Proteomes" id="UP000694864">
    <property type="component" value="Chromosome 8"/>
</dbReference>
<proteinExistence type="predicted"/>
<evidence type="ECO:0000313" key="4">
    <source>
        <dbReference type="RefSeq" id="XP_010424463.1"/>
    </source>
</evidence>
<accession>A0ABM0TD00</accession>
<dbReference type="PANTHER" id="PTHR45686">
    <property type="entry name" value="ADP-RIBOSYLATION FACTOR GTPASE ACTIVATING PROTEIN 3, ISOFORM H-RELATED"/>
    <property type="match status" value="1"/>
</dbReference>
<dbReference type="PANTHER" id="PTHR45686:SF4">
    <property type="entry name" value="ADP-RIBOSYLATION FACTOR GTPASE ACTIVATING PROTEIN 3, ISOFORM H"/>
    <property type="match status" value="1"/>
</dbReference>
<evidence type="ECO:0000256" key="1">
    <source>
        <dbReference type="ARBA" id="ARBA00022723"/>
    </source>
</evidence>
<evidence type="ECO:0000256" key="2">
    <source>
        <dbReference type="ARBA" id="ARBA00022833"/>
    </source>
</evidence>
<keyword evidence="1" id="KW-0479">Metal-binding</keyword>
<name>A0ABM0TD00_CAMSA</name>
<evidence type="ECO:0000313" key="3">
    <source>
        <dbReference type="Proteomes" id="UP000694864"/>
    </source>
</evidence>
<keyword evidence="3" id="KW-1185">Reference proteome</keyword>
<dbReference type="GeneID" id="104709573"/>
<dbReference type="RefSeq" id="XP_010424463.1">
    <property type="nucleotide sequence ID" value="XM_010426161.1"/>
</dbReference>
<protein>
    <submittedName>
        <fullName evidence="4">Probable ADP-ribosylation factor GTPase-activating protein AGD8</fullName>
    </submittedName>
</protein>
<gene>
    <name evidence="4" type="primary">LOC104709573</name>
</gene>
<reference evidence="4" key="2">
    <citation type="submission" date="2025-08" db="UniProtKB">
        <authorList>
            <consortium name="RefSeq"/>
        </authorList>
    </citation>
    <scope>IDENTIFICATION</scope>
    <source>
        <tissue evidence="4">Leaf</tissue>
    </source>
</reference>